<gene>
    <name evidence="2" type="ORF">H4W81_009409</name>
</gene>
<organism evidence="2 3">
    <name type="scientific">Nonomuraea africana</name>
    <dbReference type="NCBI Taxonomy" id="46171"/>
    <lineage>
        <taxon>Bacteria</taxon>
        <taxon>Bacillati</taxon>
        <taxon>Actinomycetota</taxon>
        <taxon>Actinomycetes</taxon>
        <taxon>Streptosporangiales</taxon>
        <taxon>Streptosporangiaceae</taxon>
        <taxon>Nonomuraea</taxon>
    </lineage>
</organism>
<protein>
    <submittedName>
        <fullName evidence="2">Uncharacterized protein</fullName>
    </submittedName>
</protein>
<feature type="region of interest" description="Disordered" evidence="1">
    <location>
        <begin position="44"/>
        <end position="95"/>
    </location>
</feature>
<reference evidence="2 3" key="1">
    <citation type="submission" date="2020-10" db="EMBL/GenBank/DDBJ databases">
        <title>Sequencing the genomes of 1000 actinobacteria strains.</title>
        <authorList>
            <person name="Klenk H.-P."/>
        </authorList>
    </citation>
    <scope>NUCLEOTIDE SEQUENCE [LARGE SCALE GENOMIC DNA]</scope>
    <source>
        <strain evidence="2 3">DSM 43748</strain>
    </source>
</reference>
<proteinExistence type="predicted"/>
<evidence type="ECO:0000313" key="3">
    <source>
        <dbReference type="Proteomes" id="UP000661607"/>
    </source>
</evidence>
<sequence>MTDDFLLLDQTVSAEEEPARRPWSRCRGCGRRIWANKSLLHRKGDKCRRGQRQHRRGGRLRVQVPRTHREVTGQADLFTTMEESEQPSDKTPDPA</sequence>
<name>A0ABR9KWY6_9ACTN</name>
<dbReference type="EMBL" id="JADBEF010000002">
    <property type="protein sequence ID" value="MBE1566537.1"/>
    <property type="molecule type" value="Genomic_DNA"/>
</dbReference>
<dbReference type="RefSeq" id="WP_192781538.1">
    <property type="nucleotide sequence ID" value="NZ_BAAASY010000032.1"/>
</dbReference>
<dbReference type="Proteomes" id="UP000661607">
    <property type="component" value="Unassembled WGS sequence"/>
</dbReference>
<comment type="caution">
    <text evidence="2">The sequence shown here is derived from an EMBL/GenBank/DDBJ whole genome shotgun (WGS) entry which is preliminary data.</text>
</comment>
<evidence type="ECO:0000313" key="2">
    <source>
        <dbReference type="EMBL" id="MBE1566537.1"/>
    </source>
</evidence>
<keyword evidence="3" id="KW-1185">Reference proteome</keyword>
<accession>A0ABR9KWY6</accession>
<feature type="compositionally biased region" description="Basic residues" evidence="1">
    <location>
        <begin position="44"/>
        <end position="59"/>
    </location>
</feature>
<evidence type="ECO:0000256" key="1">
    <source>
        <dbReference type="SAM" id="MobiDB-lite"/>
    </source>
</evidence>